<name>A0A7C8VKD6_ORBOL</name>
<dbReference type="Proteomes" id="UP000474640">
    <property type="component" value="Unassembled WGS sequence"/>
</dbReference>
<evidence type="ECO:0000256" key="1">
    <source>
        <dbReference type="SAM" id="MobiDB-lite"/>
    </source>
</evidence>
<protein>
    <submittedName>
        <fullName evidence="2">Uncharacterized protein</fullName>
    </submittedName>
</protein>
<organism evidence="2 3">
    <name type="scientific">Orbilia oligospora</name>
    <name type="common">Nematode-trapping fungus</name>
    <name type="synonym">Arthrobotrys oligospora</name>
    <dbReference type="NCBI Taxonomy" id="2813651"/>
    <lineage>
        <taxon>Eukaryota</taxon>
        <taxon>Fungi</taxon>
        <taxon>Dikarya</taxon>
        <taxon>Ascomycota</taxon>
        <taxon>Pezizomycotina</taxon>
        <taxon>Orbiliomycetes</taxon>
        <taxon>Orbiliales</taxon>
        <taxon>Orbiliaceae</taxon>
        <taxon>Orbilia</taxon>
    </lineage>
</organism>
<comment type="caution">
    <text evidence="2">The sequence shown here is derived from an EMBL/GenBank/DDBJ whole genome shotgun (WGS) entry which is preliminary data.</text>
</comment>
<feature type="compositionally biased region" description="Low complexity" evidence="1">
    <location>
        <begin position="59"/>
        <end position="72"/>
    </location>
</feature>
<evidence type="ECO:0000313" key="3">
    <source>
        <dbReference type="Proteomes" id="UP000474640"/>
    </source>
</evidence>
<dbReference type="AlphaFoldDB" id="A0A7C8VKD6"/>
<feature type="region of interest" description="Disordered" evidence="1">
    <location>
        <begin position="58"/>
        <end position="77"/>
    </location>
</feature>
<sequence length="361" mass="40394">MTSTLTTTSCTTPLFYTPPAFPIDVMANLNHTTLPLKDNLTVASGDIIPMVSKFEDEASSSAGTNTSSPSISAMEKSNVTTRNEYLKPSFFYQQPLRIACLRAKGKPVLLFDKQMRSIQDGQLTYSNFGTSERMFRLGVQPFKIQHEMFIKRTRGHPNWERPDKHLRDYLQRRRRLDCLADNGCICDQDTGKIIPPPNPGQDSHCRDRFIAAACAFILGCYCSTTLRKPVLTDIDFPVIADDFKHAINEIPASVLLSPENSDWFWTVPPEITDGEEVTITPGDPVPPRINIASAGEPPLWLYGPPINPPGLRPSLPLADDEPGIDAGPSSQSEFRVDPGWLPGPFSYYPSKNFEYDDRYQY</sequence>
<evidence type="ECO:0000313" key="2">
    <source>
        <dbReference type="EMBL" id="KAF3274777.1"/>
    </source>
</evidence>
<proteinExistence type="predicted"/>
<feature type="region of interest" description="Disordered" evidence="1">
    <location>
        <begin position="311"/>
        <end position="340"/>
    </location>
</feature>
<accession>A0A7C8VKD6</accession>
<reference evidence="2 3" key="1">
    <citation type="submission" date="2020-01" db="EMBL/GenBank/DDBJ databases">
        <authorList>
            <person name="Palmer J.M."/>
        </authorList>
    </citation>
    <scope>NUCLEOTIDE SEQUENCE [LARGE SCALE GENOMIC DNA]</scope>
    <source>
        <strain evidence="2 3">TWF970</strain>
    </source>
</reference>
<gene>
    <name evidence="2" type="ORF">TWF970_007758</name>
</gene>
<dbReference type="EMBL" id="JAABOJ010000042">
    <property type="protein sequence ID" value="KAF3274777.1"/>
    <property type="molecule type" value="Genomic_DNA"/>
</dbReference>
<dbReference type="OrthoDB" id="10541374at2759"/>